<organism evidence="10 11">
    <name type="scientific">Dyella jejuensis</name>
    <dbReference type="NCBI Taxonomy" id="1432009"/>
    <lineage>
        <taxon>Bacteria</taxon>
        <taxon>Pseudomonadati</taxon>
        <taxon>Pseudomonadota</taxon>
        <taxon>Gammaproteobacteria</taxon>
        <taxon>Lysobacterales</taxon>
        <taxon>Rhodanobacteraceae</taxon>
        <taxon>Dyella</taxon>
    </lineage>
</organism>
<dbReference type="InterPro" id="IPR025857">
    <property type="entry name" value="MacB_PCD"/>
</dbReference>
<evidence type="ECO:0000256" key="5">
    <source>
        <dbReference type="ARBA" id="ARBA00023136"/>
    </source>
</evidence>
<feature type="transmembrane region" description="Helical" evidence="7">
    <location>
        <begin position="20"/>
        <end position="39"/>
    </location>
</feature>
<keyword evidence="5 7" id="KW-0472">Membrane</keyword>
<dbReference type="PANTHER" id="PTHR30572:SF4">
    <property type="entry name" value="ABC TRANSPORTER PERMEASE YTRF"/>
    <property type="match status" value="1"/>
</dbReference>
<evidence type="ECO:0000256" key="4">
    <source>
        <dbReference type="ARBA" id="ARBA00022989"/>
    </source>
</evidence>
<dbReference type="Pfam" id="PF02687">
    <property type="entry name" value="FtsX"/>
    <property type="match status" value="1"/>
</dbReference>
<evidence type="ECO:0000256" key="3">
    <source>
        <dbReference type="ARBA" id="ARBA00022692"/>
    </source>
</evidence>
<dbReference type="InterPro" id="IPR003838">
    <property type="entry name" value="ABC3_permease_C"/>
</dbReference>
<protein>
    <submittedName>
        <fullName evidence="10">ABC transporter permease</fullName>
    </submittedName>
</protein>
<comment type="caution">
    <text evidence="10">The sequence shown here is derived from an EMBL/GenBank/DDBJ whole genome shotgun (WGS) entry which is preliminary data.</text>
</comment>
<dbReference type="InterPro" id="IPR050250">
    <property type="entry name" value="Macrolide_Exporter_MacB"/>
</dbReference>
<dbReference type="RefSeq" id="WP_404548159.1">
    <property type="nucleotide sequence ID" value="NZ_JADIKJ010000015.1"/>
</dbReference>
<feature type="domain" description="MacB-like periplasmic core" evidence="9">
    <location>
        <begin position="51"/>
        <end position="255"/>
    </location>
</feature>
<keyword evidence="4 7" id="KW-1133">Transmembrane helix</keyword>
<evidence type="ECO:0000256" key="2">
    <source>
        <dbReference type="ARBA" id="ARBA00022475"/>
    </source>
</evidence>
<feature type="transmembrane region" description="Helical" evidence="7">
    <location>
        <begin position="292"/>
        <end position="319"/>
    </location>
</feature>
<comment type="subcellular location">
    <subcellularLocation>
        <location evidence="1">Cell membrane</location>
        <topology evidence="1">Multi-pass membrane protein</topology>
    </subcellularLocation>
</comment>
<dbReference type="Proteomes" id="UP001620461">
    <property type="component" value="Unassembled WGS sequence"/>
</dbReference>
<keyword evidence="2" id="KW-1003">Cell membrane</keyword>
<evidence type="ECO:0000256" key="1">
    <source>
        <dbReference type="ARBA" id="ARBA00004651"/>
    </source>
</evidence>
<name>A0ABW8JK87_9GAMM</name>
<keyword evidence="3 7" id="KW-0812">Transmembrane</keyword>
<sequence>MTMPPIVAALRKHKAGVVLIALQIALTLAIVCNATFIIYTRVDHVRRPTGMDENNLFMVEQQWVGAPTGDDKASLQKLDVMQREDLAALRALPDVASVTPTDSLPLLNSSWNGSASLKPGVDMRSGNARTTYYFGDEHFLATLGVHLIAGRDFTAADVVNKGFRDNSQPDIVIVTKALADKLFPQGNAVGKVIYLNGDNKPSTIIGEVARLQVPSVDSWASSFVWNATIAPVRLNANFSRYVVRAKPGRMQAAMRAVPGALYAVDPMRVLDDDSVKSFADIRAEAYRADVGMAVLMGVVCLILLAVTAAGIVGLTSFWVGQRHRQIGVRRALGARKIDILRYFQLENLLIAGTGAVVGIVLAIGLNMLLIRNFEMDRMPIVYVLAGLAVVMVLGQAAVFVPARRASNVPPVVATRTV</sequence>
<feature type="transmembrane region" description="Helical" evidence="7">
    <location>
        <begin position="381"/>
        <end position="400"/>
    </location>
</feature>
<comment type="similarity">
    <text evidence="6">Belongs to the ABC-4 integral membrane protein family.</text>
</comment>
<dbReference type="EMBL" id="JADIKJ010000015">
    <property type="protein sequence ID" value="MFK2901394.1"/>
    <property type="molecule type" value="Genomic_DNA"/>
</dbReference>
<evidence type="ECO:0000256" key="6">
    <source>
        <dbReference type="ARBA" id="ARBA00038076"/>
    </source>
</evidence>
<evidence type="ECO:0000256" key="7">
    <source>
        <dbReference type="SAM" id="Phobius"/>
    </source>
</evidence>
<evidence type="ECO:0000313" key="11">
    <source>
        <dbReference type="Proteomes" id="UP001620461"/>
    </source>
</evidence>
<evidence type="ECO:0000259" key="9">
    <source>
        <dbReference type="Pfam" id="PF12704"/>
    </source>
</evidence>
<dbReference type="PANTHER" id="PTHR30572">
    <property type="entry name" value="MEMBRANE COMPONENT OF TRANSPORTER-RELATED"/>
    <property type="match status" value="1"/>
</dbReference>
<feature type="transmembrane region" description="Helical" evidence="7">
    <location>
        <begin position="348"/>
        <end position="369"/>
    </location>
</feature>
<gene>
    <name evidence="10" type="ORF">ISP15_13710</name>
</gene>
<evidence type="ECO:0000313" key="10">
    <source>
        <dbReference type="EMBL" id="MFK2901394.1"/>
    </source>
</evidence>
<reference evidence="10 11" key="1">
    <citation type="submission" date="2020-10" db="EMBL/GenBank/DDBJ databases">
        <title>Phylogeny of dyella-like bacteria.</title>
        <authorList>
            <person name="Fu J."/>
        </authorList>
    </citation>
    <scope>NUCLEOTIDE SEQUENCE [LARGE SCALE GENOMIC DNA]</scope>
    <source>
        <strain evidence="10 11">JP1</strain>
    </source>
</reference>
<dbReference type="Pfam" id="PF12704">
    <property type="entry name" value="MacB_PCD"/>
    <property type="match status" value="1"/>
</dbReference>
<accession>A0ABW8JK87</accession>
<feature type="domain" description="ABC3 transporter permease C-terminal" evidence="8">
    <location>
        <begin position="298"/>
        <end position="410"/>
    </location>
</feature>
<proteinExistence type="inferred from homology"/>
<keyword evidence="11" id="KW-1185">Reference proteome</keyword>
<evidence type="ECO:0000259" key="8">
    <source>
        <dbReference type="Pfam" id="PF02687"/>
    </source>
</evidence>